<accession>A0AAD6G250</accession>
<dbReference type="GeneID" id="81600143"/>
<proteinExistence type="predicted"/>
<name>A0AAD6G250_9EURO</name>
<dbReference type="RefSeq" id="XP_056765604.1">
    <property type="nucleotide sequence ID" value="XM_056909900.1"/>
</dbReference>
<dbReference type="AlphaFoldDB" id="A0AAD6G250"/>
<comment type="caution">
    <text evidence="1">The sequence shown here is derived from an EMBL/GenBank/DDBJ whole genome shotgun (WGS) entry which is preliminary data.</text>
</comment>
<keyword evidence="2" id="KW-1185">Reference proteome</keyword>
<protein>
    <submittedName>
        <fullName evidence="1">Uncharacterized protein</fullName>
    </submittedName>
</protein>
<evidence type="ECO:0000313" key="1">
    <source>
        <dbReference type="EMBL" id="KAJ5450069.1"/>
    </source>
</evidence>
<reference evidence="1" key="2">
    <citation type="journal article" date="2023" name="IMA Fungus">
        <title>Comparative genomic study of the Penicillium genus elucidates a diverse pangenome and 15 lateral gene transfer events.</title>
        <authorList>
            <person name="Petersen C."/>
            <person name="Sorensen T."/>
            <person name="Nielsen M.R."/>
            <person name="Sondergaard T.E."/>
            <person name="Sorensen J.L."/>
            <person name="Fitzpatrick D.A."/>
            <person name="Frisvad J.C."/>
            <person name="Nielsen K.L."/>
        </authorList>
    </citation>
    <scope>NUCLEOTIDE SEQUENCE</scope>
    <source>
        <strain evidence="1">IBT 16125</strain>
    </source>
</reference>
<reference evidence="1" key="1">
    <citation type="submission" date="2022-12" db="EMBL/GenBank/DDBJ databases">
        <authorList>
            <person name="Petersen C."/>
        </authorList>
    </citation>
    <scope>NUCLEOTIDE SEQUENCE</scope>
    <source>
        <strain evidence="1">IBT 16125</strain>
    </source>
</reference>
<sequence>MNPDSLPQQLAPRKLSETDLIYEVVNTGSIPLQKDNNPWISATNYAIDTKEQALCLYIETHADVKIGLGEQVKAWHRSWQQFTFDKTTENIISKQTREEKYTSTDVEWWKWLVAALMGPLGLRIEGVTVAIVEGNAPNLGGTIASIGKNLLQWLEQKTVMLKKIKTPNHVVISLDVDFHPA</sequence>
<dbReference type="EMBL" id="JAPVEA010000006">
    <property type="protein sequence ID" value="KAJ5450069.1"/>
    <property type="molecule type" value="Genomic_DNA"/>
</dbReference>
<evidence type="ECO:0000313" key="2">
    <source>
        <dbReference type="Proteomes" id="UP001213681"/>
    </source>
</evidence>
<gene>
    <name evidence="1" type="ORF">N7458_006518</name>
</gene>
<organism evidence="1 2">
    <name type="scientific">Penicillium daleae</name>
    <dbReference type="NCBI Taxonomy" id="63821"/>
    <lineage>
        <taxon>Eukaryota</taxon>
        <taxon>Fungi</taxon>
        <taxon>Dikarya</taxon>
        <taxon>Ascomycota</taxon>
        <taxon>Pezizomycotina</taxon>
        <taxon>Eurotiomycetes</taxon>
        <taxon>Eurotiomycetidae</taxon>
        <taxon>Eurotiales</taxon>
        <taxon>Aspergillaceae</taxon>
        <taxon>Penicillium</taxon>
    </lineage>
</organism>
<dbReference type="Proteomes" id="UP001213681">
    <property type="component" value="Unassembled WGS sequence"/>
</dbReference>